<keyword evidence="2 3" id="KW-0808">Transferase</keyword>
<sequence>MKLTKRDVIAKRIAQELKDGDSVNLGVGIPTLVAKYIGDKKVYLQSENGLLGIGPPPNEDELDIDLIDAGKNPVSIMPDASYFDSAFSFGMIRGHHIDVAVLGTLEVDRYGEIANWSVPNQPILGVGGAMDLVAGAKKVIVASTLFTKDGSPKLVESLTLDSSGERLVNQFVTEYASFTFEDGKIFADDIYGDMTFEELQDKIGLPLTQK</sequence>
<proteinExistence type="inferred from homology"/>
<evidence type="ECO:0000313" key="4">
    <source>
        <dbReference type="Proteomes" id="UP000190042"/>
    </source>
</evidence>
<dbReference type="RefSeq" id="WP_425441348.1">
    <property type="nucleotide sequence ID" value="NZ_FUYJ01000005.1"/>
</dbReference>
<dbReference type="GO" id="GO:0008410">
    <property type="term" value="F:CoA-transferase activity"/>
    <property type="evidence" value="ECO:0007669"/>
    <property type="project" value="InterPro"/>
</dbReference>
<reference evidence="4" key="1">
    <citation type="submission" date="2017-02" db="EMBL/GenBank/DDBJ databases">
        <authorList>
            <person name="Varghese N."/>
            <person name="Submissions S."/>
        </authorList>
    </citation>
    <scope>NUCLEOTIDE SEQUENCE [LARGE SCALE GENOMIC DNA]</scope>
    <source>
        <strain evidence="4">DSM 23966</strain>
    </source>
</reference>
<evidence type="ECO:0000256" key="1">
    <source>
        <dbReference type="ARBA" id="ARBA00007047"/>
    </source>
</evidence>
<name>A0A1T4YJC9_9BACL</name>
<dbReference type="PROSITE" id="PS01274">
    <property type="entry name" value="COA_TRANSF_2"/>
    <property type="match status" value="1"/>
</dbReference>
<dbReference type="PANTHER" id="PTHR13707:SF57">
    <property type="entry name" value="SUCCINYL-COA:3-KETOACID COENZYME A TRANSFERASE SUBUNIT B-RELATED"/>
    <property type="match status" value="1"/>
</dbReference>
<dbReference type="NCBIfam" id="TIGR02428">
    <property type="entry name" value="pcaJ_scoB_fam"/>
    <property type="match status" value="1"/>
</dbReference>
<dbReference type="SMART" id="SM00882">
    <property type="entry name" value="CoA_trans"/>
    <property type="match status" value="1"/>
</dbReference>
<dbReference type="InterPro" id="IPR004164">
    <property type="entry name" value="CoA_transf_AS"/>
</dbReference>
<organism evidence="3 4">
    <name type="scientific">Sporosarcina newyorkensis</name>
    <dbReference type="NCBI Taxonomy" id="759851"/>
    <lineage>
        <taxon>Bacteria</taxon>
        <taxon>Bacillati</taxon>
        <taxon>Bacillota</taxon>
        <taxon>Bacilli</taxon>
        <taxon>Bacillales</taxon>
        <taxon>Caryophanaceae</taxon>
        <taxon>Sporosarcina</taxon>
    </lineage>
</organism>
<evidence type="ECO:0000313" key="3">
    <source>
        <dbReference type="EMBL" id="SKB01385.1"/>
    </source>
</evidence>
<dbReference type="AlphaFoldDB" id="A0A1T4YJC9"/>
<gene>
    <name evidence="3" type="ORF">SAMN04244570_2712</name>
</gene>
<accession>A0A1T4YJC9</accession>
<protein>
    <submittedName>
        <fullName evidence="3">3-oxoacid CoA-transferase subunit B</fullName>
    </submittedName>
</protein>
<dbReference type="Proteomes" id="UP000190042">
    <property type="component" value="Unassembled WGS sequence"/>
</dbReference>
<dbReference type="Pfam" id="PF01144">
    <property type="entry name" value="CoA_trans"/>
    <property type="match status" value="1"/>
</dbReference>
<keyword evidence="4" id="KW-1185">Reference proteome</keyword>
<dbReference type="Gene3D" id="3.40.1080.10">
    <property type="entry name" value="Glutaconate Coenzyme A-transferase"/>
    <property type="match status" value="1"/>
</dbReference>
<dbReference type="InterPro" id="IPR004165">
    <property type="entry name" value="CoA_trans_fam_I"/>
</dbReference>
<dbReference type="InterPro" id="IPR012791">
    <property type="entry name" value="3-oxoacid_CoA-transf_B"/>
</dbReference>
<comment type="similarity">
    <text evidence="1">Belongs to the 3-oxoacid CoA-transferase subunit B family.</text>
</comment>
<dbReference type="PANTHER" id="PTHR13707">
    <property type="entry name" value="KETOACID-COENZYME A TRANSFERASE"/>
    <property type="match status" value="1"/>
</dbReference>
<dbReference type="SUPFAM" id="SSF100950">
    <property type="entry name" value="NagB/RpiA/CoA transferase-like"/>
    <property type="match status" value="1"/>
</dbReference>
<dbReference type="InterPro" id="IPR037171">
    <property type="entry name" value="NagB/RpiA_transferase-like"/>
</dbReference>
<dbReference type="EMBL" id="FUYJ01000005">
    <property type="protein sequence ID" value="SKB01385.1"/>
    <property type="molecule type" value="Genomic_DNA"/>
</dbReference>
<evidence type="ECO:0000256" key="2">
    <source>
        <dbReference type="ARBA" id="ARBA00022679"/>
    </source>
</evidence>